<dbReference type="Proteomes" id="UP000177080">
    <property type="component" value="Unassembled WGS sequence"/>
</dbReference>
<dbReference type="EMBL" id="MEXN01000001">
    <property type="protein sequence ID" value="OGD04314.1"/>
    <property type="molecule type" value="Genomic_DNA"/>
</dbReference>
<name>A0A1F4ZFU7_9BACT</name>
<gene>
    <name evidence="1" type="ORF">A2989_04725</name>
</gene>
<evidence type="ECO:0008006" key="3">
    <source>
        <dbReference type="Google" id="ProtNLM"/>
    </source>
</evidence>
<evidence type="ECO:0000313" key="1">
    <source>
        <dbReference type="EMBL" id="OGD04314.1"/>
    </source>
</evidence>
<sequence length="80" mass="9604">MKLQELEEKLKKLRGELHQLETVGAEEIRIKRTLADMGDDYRENEGAKLVMDQHNLWFVRKLELKREILSLKKKIIMEKK</sequence>
<organism evidence="1 2">
    <name type="scientific">Candidatus Amesbacteria bacterium RIFCSPLOWO2_01_FULL_48_25</name>
    <dbReference type="NCBI Taxonomy" id="1797259"/>
    <lineage>
        <taxon>Bacteria</taxon>
        <taxon>Candidatus Amesiibacteriota</taxon>
    </lineage>
</organism>
<comment type="caution">
    <text evidence="1">The sequence shown here is derived from an EMBL/GenBank/DDBJ whole genome shotgun (WGS) entry which is preliminary data.</text>
</comment>
<protein>
    <recommendedName>
        <fullName evidence="3">Transcription elongation factor GreA/GreB N-terminal domain-containing protein</fullName>
    </recommendedName>
</protein>
<dbReference type="AlphaFoldDB" id="A0A1F4ZFU7"/>
<reference evidence="1 2" key="1">
    <citation type="journal article" date="2016" name="Nat. Commun.">
        <title>Thousands of microbial genomes shed light on interconnected biogeochemical processes in an aquifer system.</title>
        <authorList>
            <person name="Anantharaman K."/>
            <person name="Brown C.T."/>
            <person name="Hug L.A."/>
            <person name="Sharon I."/>
            <person name="Castelle C.J."/>
            <person name="Probst A.J."/>
            <person name="Thomas B.C."/>
            <person name="Singh A."/>
            <person name="Wilkins M.J."/>
            <person name="Karaoz U."/>
            <person name="Brodie E.L."/>
            <person name="Williams K.H."/>
            <person name="Hubbard S.S."/>
            <person name="Banfield J.F."/>
        </authorList>
    </citation>
    <scope>NUCLEOTIDE SEQUENCE [LARGE SCALE GENOMIC DNA]</scope>
</reference>
<accession>A0A1F4ZFU7</accession>
<evidence type="ECO:0000313" key="2">
    <source>
        <dbReference type="Proteomes" id="UP000177080"/>
    </source>
</evidence>
<proteinExistence type="predicted"/>